<gene>
    <name evidence="2" type="ORF">AK812_SmicGene812</name>
</gene>
<dbReference type="EMBL" id="LSRX01000008">
    <property type="protein sequence ID" value="OLQ14973.1"/>
    <property type="molecule type" value="Genomic_DNA"/>
</dbReference>
<feature type="compositionally biased region" description="Basic and acidic residues" evidence="1">
    <location>
        <begin position="726"/>
        <end position="742"/>
    </location>
</feature>
<name>A0A1Q9F5M3_SYMMI</name>
<dbReference type="Proteomes" id="UP000186817">
    <property type="component" value="Unassembled WGS sequence"/>
</dbReference>
<feature type="region of interest" description="Disordered" evidence="1">
    <location>
        <begin position="861"/>
        <end position="882"/>
    </location>
</feature>
<proteinExistence type="predicted"/>
<feature type="region of interest" description="Disordered" evidence="1">
    <location>
        <begin position="709"/>
        <end position="757"/>
    </location>
</feature>
<evidence type="ECO:0000256" key="1">
    <source>
        <dbReference type="SAM" id="MobiDB-lite"/>
    </source>
</evidence>
<protein>
    <submittedName>
        <fullName evidence="2">Uncharacterized protein</fullName>
    </submittedName>
</protein>
<organism evidence="2 3">
    <name type="scientific">Symbiodinium microadriaticum</name>
    <name type="common">Dinoflagellate</name>
    <name type="synonym">Zooxanthella microadriatica</name>
    <dbReference type="NCBI Taxonomy" id="2951"/>
    <lineage>
        <taxon>Eukaryota</taxon>
        <taxon>Sar</taxon>
        <taxon>Alveolata</taxon>
        <taxon>Dinophyceae</taxon>
        <taxon>Suessiales</taxon>
        <taxon>Symbiodiniaceae</taxon>
        <taxon>Symbiodinium</taxon>
    </lineage>
</organism>
<comment type="caution">
    <text evidence="2">The sequence shown here is derived from an EMBL/GenBank/DDBJ whole genome shotgun (WGS) entry which is preliminary data.</text>
</comment>
<evidence type="ECO:0000313" key="2">
    <source>
        <dbReference type="EMBL" id="OLQ14973.1"/>
    </source>
</evidence>
<evidence type="ECO:0000313" key="3">
    <source>
        <dbReference type="Proteomes" id="UP000186817"/>
    </source>
</evidence>
<reference evidence="2 3" key="1">
    <citation type="submission" date="2016-02" db="EMBL/GenBank/DDBJ databases">
        <title>Genome analysis of coral dinoflagellate symbionts highlights evolutionary adaptations to a symbiotic lifestyle.</title>
        <authorList>
            <person name="Aranda M."/>
            <person name="Li Y."/>
            <person name="Liew Y.J."/>
            <person name="Baumgarten S."/>
            <person name="Simakov O."/>
            <person name="Wilson M."/>
            <person name="Piel J."/>
            <person name="Ashoor H."/>
            <person name="Bougouffa S."/>
            <person name="Bajic V.B."/>
            <person name="Ryu T."/>
            <person name="Ravasi T."/>
            <person name="Bayer T."/>
            <person name="Micklem G."/>
            <person name="Kim H."/>
            <person name="Bhak J."/>
            <person name="Lajeunesse T.C."/>
            <person name="Voolstra C.R."/>
        </authorList>
    </citation>
    <scope>NUCLEOTIDE SEQUENCE [LARGE SCALE GENOMIC DNA]</scope>
    <source>
        <strain evidence="2 3">CCMP2467</strain>
    </source>
</reference>
<dbReference type="AlphaFoldDB" id="A0A1Q9F5M3"/>
<feature type="compositionally biased region" description="Acidic residues" evidence="1">
    <location>
        <begin position="743"/>
        <end position="757"/>
    </location>
</feature>
<dbReference type="OrthoDB" id="417121at2759"/>
<accession>A0A1Q9F5M3</accession>
<feature type="compositionally biased region" description="Basic and acidic residues" evidence="1">
    <location>
        <begin position="861"/>
        <end position="874"/>
    </location>
</feature>
<sequence length="928" mass="104016">MYVLAGFDRTGAKLSDMAEIRWFTAKAEELSGHQHGSAARDAAVAAFVTKFEFMDALVSEGKSVGNLLITAPEWEAAVEMFRKQFARFGVYLRPKLHAANDKAAPLPEAQLPEMDSSSENPSPGQPDFTPTEILYIKTEGASRGVLQVHKVPEPILGYRLLLRAEEIWALLKQDGLASDVAESWRVDVNSHFVRKHSYKGAGSMVDASLLQVQRGFVSLNNWQNFLEFTGLLPKWQQCKLLSKAEQSVDTGVRLHVATWFILRCAHAEKFDMAIDRFVARSGGFASAASETTLAEVGLEALAPSNYQRTTCDFIHRYLKKAESEVGEVWMGVVALPGYVSAVAALVCDSRTETLAADVNKQEAKKKLPKALNSLKEDRLAAKQELKAICNIMQHTGLDLDSLWPSEPLRPLNQDFEERHIHVMGKEQLAFIRDIRTDQCRWDVPLAHTAKHLRLVLCPDQGSPLFAGYQYLCHNDAAVALIRDEMYGDAVWVVVPCQKAGVNPFQILDGSNRGESSYAKTVDTCVKALMDEQLFSIYKVLAVKFVRPQHLHKVLPECLTMFLGMTHELNQYGLYLCSMPAQSAGLLSSKAEDEAKSAILESMSREWKLVLSLEAKPQARILLHQHCGYVLYQQYRELMGCFERSGFKLTRDSTDLLHAWFPEVPWSANLESVFGEMQHAIRRSGKADVGSLSNLMSVAIRGLERRVFTDPEENPKPLRLVPDDWDGDSKGGHNHDEQDQHDGDDADGDGDEDDDDDNDDVKLFEYTVHLAPKGLEDKCGCGFLLRRGVKSFGLVAYLVHNMEILKLHSATISEILFEADIRLPKNTSKGLKIRRVLEMDSVKNHVSEGTIASIKKILDEQDEKRKQSKEQKQEAEQNEEEEIMWEELESDPAAVACRELLSRLDDEDTNEEEIRVPSILHRLVVAGPC</sequence>
<keyword evidence="3" id="KW-1185">Reference proteome</keyword>